<evidence type="ECO:0000256" key="6">
    <source>
        <dbReference type="SAM" id="Phobius"/>
    </source>
</evidence>
<dbReference type="CDD" id="cd12914">
    <property type="entry name" value="PDC1_DGC_like"/>
    <property type="match status" value="1"/>
</dbReference>
<protein>
    <recommendedName>
        <fullName evidence="2">histidine kinase</fullName>
        <ecNumber evidence="2">2.7.13.3</ecNumber>
    </recommendedName>
</protein>
<evidence type="ECO:0000259" key="8">
    <source>
        <dbReference type="PROSITE" id="PS50110"/>
    </source>
</evidence>
<evidence type="ECO:0000256" key="2">
    <source>
        <dbReference type="ARBA" id="ARBA00012438"/>
    </source>
</evidence>
<name>A0AAU8T9S8_9BURK</name>
<evidence type="ECO:0000256" key="4">
    <source>
        <dbReference type="PROSITE-ProRule" id="PRU00169"/>
    </source>
</evidence>
<dbReference type="SMART" id="SM00448">
    <property type="entry name" value="REC"/>
    <property type="match status" value="1"/>
</dbReference>
<feature type="transmembrane region" description="Helical" evidence="6">
    <location>
        <begin position="319"/>
        <end position="339"/>
    </location>
</feature>
<comment type="catalytic activity">
    <reaction evidence="1">
        <text>ATP + protein L-histidine = ADP + protein N-phospho-L-histidine.</text>
        <dbReference type="EC" id="2.7.13.3"/>
    </reaction>
</comment>
<dbReference type="SMART" id="SM00387">
    <property type="entry name" value="HATPase_c"/>
    <property type="match status" value="1"/>
</dbReference>
<dbReference type="EMBL" id="CP010027">
    <property type="protein sequence ID" value="AJZ63015.1"/>
    <property type="molecule type" value="Genomic_DNA"/>
</dbReference>
<dbReference type="PANTHER" id="PTHR43065:SF49">
    <property type="entry name" value="HISTIDINE KINASE"/>
    <property type="match status" value="1"/>
</dbReference>
<feature type="domain" description="Response regulatory" evidence="8">
    <location>
        <begin position="621"/>
        <end position="744"/>
    </location>
</feature>
<dbReference type="InterPro" id="IPR005467">
    <property type="entry name" value="His_kinase_dom"/>
</dbReference>
<feature type="modified residue" description="4-aspartylphosphate" evidence="4">
    <location>
        <position position="681"/>
    </location>
</feature>
<dbReference type="SMART" id="SM00388">
    <property type="entry name" value="HisKA"/>
    <property type="match status" value="1"/>
</dbReference>
<evidence type="ECO:0000256" key="1">
    <source>
        <dbReference type="ARBA" id="ARBA00000085"/>
    </source>
</evidence>
<sequence>MTPDRFDPPEASRSPASRQDEARFPAVPEQNFHVRRITLIALLITAIVLPCVYVAAMAFSDLRTRMADATDVTLRTVRVAEEHALKVFDMNETLDARVVDLTQGLDDNGVRAQEREIHEKLRTMGGGYPQVAAVSIFGHEGDLLATSRFYPAPVLSIAERDDFIGIRDGKSLEHVSKVMAGHVTGEQLFNTGVERRAADGSFAGVVSVALRPSYFDAFYRELLGGNGSTPMTMSLLRADGAILAHYPRRLGEPLALGPASPLAKALAQGRRAGVVRMHSDIDGDNVILAFRRVGAYPVYVSCAYRTAAIWGAWYRHLSVLILSMFTPSIVLWCVIWLSLRRLGAEEEAWERWQAEASMRRSIESAYRQSRKMEALGNLVGSVAHDFNNLLMVVSANVQIARRRGTPGLDRELSAIERALKSGQSLTRQLLGVARKQPLRSETLALERWLPACRELLRASLGAKISLVIDIGVNIWPMRVDVAELELALINVAVNARDAMPNGGRFTVRAANITFRREDGFPLTGDFVQLSLEDTGSGMPPEVLARAFEPLYTTKPTGMGTGLGLPQVFAFCERSGGLAAIDSAIGAGTSVRLYLPRATAEPEAEVPAETGVEESSTPPGLRILLVEDNDEVAAGTEALLQMMGHQVTSVSNADTALRLFDDAHAKQARTGRPLPFDLVLSDIHMPGTMNGIDLAEAVLAFDTRLPVILVTGYAEELDRARHVNVRVLSKPFDIAVLETLLQDVQRDLGQTGADPAAASHPAG</sequence>
<evidence type="ECO:0000313" key="9">
    <source>
        <dbReference type="EMBL" id="AJZ63015.1"/>
    </source>
</evidence>
<dbReference type="Gene3D" id="1.10.287.130">
    <property type="match status" value="1"/>
</dbReference>
<dbReference type="Pfam" id="PF02518">
    <property type="entry name" value="HATPase_c"/>
    <property type="match status" value="1"/>
</dbReference>
<dbReference type="GO" id="GO:0000155">
    <property type="term" value="F:phosphorelay sensor kinase activity"/>
    <property type="evidence" value="ECO:0007669"/>
    <property type="project" value="InterPro"/>
</dbReference>
<proteinExistence type="predicted"/>
<dbReference type="SUPFAM" id="SSF47384">
    <property type="entry name" value="Homodimeric domain of signal transducing histidine kinase"/>
    <property type="match status" value="1"/>
</dbReference>
<dbReference type="SUPFAM" id="SSF55874">
    <property type="entry name" value="ATPase domain of HSP90 chaperone/DNA topoisomerase II/histidine kinase"/>
    <property type="match status" value="1"/>
</dbReference>
<evidence type="ECO:0000313" key="10">
    <source>
        <dbReference type="Proteomes" id="UP000032614"/>
    </source>
</evidence>
<keyword evidence="3 4" id="KW-0597">Phosphoprotein</keyword>
<keyword evidence="6" id="KW-1133">Transmembrane helix</keyword>
<dbReference type="SUPFAM" id="SSF52172">
    <property type="entry name" value="CheY-like"/>
    <property type="match status" value="1"/>
</dbReference>
<dbReference type="Gene3D" id="3.40.50.2300">
    <property type="match status" value="1"/>
</dbReference>
<accession>A0AAU8T9S8</accession>
<organism evidence="9 10">
    <name type="scientific">Paraburkholderia fungorum</name>
    <dbReference type="NCBI Taxonomy" id="134537"/>
    <lineage>
        <taxon>Bacteria</taxon>
        <taxon>Pseudomonadati</taxon>
        <taxon>Pseudomonadota</taxon>
        <taxon>Betaproteobacteria</taxon>
        <taxon>Burkholderiales</taxon>
        <taxon>Burkholderiaceae</taxon>
        <taxon>Paraburkholderia</taxon>
    </lineage>
</organism>
<dbReference type="KEGG" id="bfn:OI25_5468"/>
<dbReference type="PROSITE" id="PS50110">
    <property type="entry name" value="RESPONSE_REGULATORY"/>
    <property type="match status" value="1"/>
</dbReference>
<dbReference type="Proteomes" id="UP000032614">
    <property type="component" value="Chromosome 2"/>
</dbReference>
<gene>
    <name evidence="9" type="ORF">OI25_5468</name>
</gene>
<dbReference type="Gene3D" id="3.30.450.20">
    <property type="entry name" value="PAS domain"/>
    <property type="match status" value="2"/>
</dbReference>
<dbReference type="AlphaFoldDB" id="A0AAU8T9S8"/>
<feature type="transmembrane region" description="Helical" evidence="6">
    <location>
        <begin position="37"/>
        <end position="56"/>
    </location>
</feature>
<dbReference type="InterPro" id="IPR001789">
    <property type="entry name" value="Sig_transdc_resp-reg_receiver"/>
</dbReference>
<dbReference type="GeneID" id="66519301"/>
<dbReference type="PROSITE" id="PS50109">
    <property type="entry name" value="HIS_KIN"/>
    <property type="match status" value="1"/>
</dbReference>
<feature type="region of interest" description="Disordered" evidence="5">
    <location>
        <begin position="1"/>
        <end position="24"/>
    </location>
</feature>
<dbReference type="InterPro" id="IPR036097">
    <property type="entry name" value="HisK_dim/P_sf"/>
</dbReference>
<dbReference type="InterPro" id="IPR003661">
    <property type="entry name" value="HisK_dim/P_dom"/>
</dbReference>
<dbReference type="PRINTS" id="PR00344">
    <property type="entry name" value="BCTRLSENSOR"/>
</dbReference>
<reference evidence="9 10" key="1">
    <citation type="journal article" date="2015" name="Genome Announc.">
        <title>Complete genome sequences for 59 burkholderia isolates, both pathogenic and near neighbor.</title>
        <authorList>
            <person name="Johnson S.L."/>
            <person name="Bishop-Lilly K.A."/>
            <person name="Ladner J.T."/>
            <person name="Daligault H.E."/>
            <person name="Davenport K.W."/>
            <person name="Jaissle J."/>
            <person name="Frey K.G."/>
            <person name="Koroleva G.I."/>
            <person name="Bruce D.C."/>
            <person name="Coyne S.R."/>
            <person name="Broomall S.M."/>
            <person name="Li P.E."/>
            <person name="Teshima H."/>
            <person name="Gibbons H.S."/>
            <person name="Palacios G.F."/>
            <person name="Rosenzweig C.N."/>
            <person name="Redden C.L."/>
            <person name="Xu Y."/>
            <person name="Minogue T.D."/>
            <person name="Chain P.S."/>
        </authorList>
    </citation>
    <scope>NUCLEOTIDE SEQUENCE [LARGE SCALE GENOMIC DNA]</scope>
    <source>
        <strain evidence="9 10">ATCC BAA-463</strain>
    </source>
</reference>
<dbReference type="RefSeq" id="WP_046572086.1">
    <property type="nucleotide sequence ID" value="NZ_CP010027.1"/>
</dbReference>
<dbReference type="InterPro" id="IPR011006">
    <property type="entry name" value="CheY-like_superfamily"/>
</dbReference>
<dbReference type="InterPro" id="IPR004358">
    <property type="entry name" value="Sig_transdc_His_kin-like_C"/>
</dbReference>
<dbReference type="InterPro" id="IPR036890">
    <property type="entry name" value="HATPase_C_sf"/>
</dbReference>
<dbReference type="InterPro" id="IPR003594">
    <property type="entry name" value="HATPase_dom"/>
</dbReference>
<feature type="domain" description="Histidine kinase" evidence="7">
    <location>
        <begin position="381"/>
        <end position="598"/>
    </location>
</feature>
<dbReference type="CDD" id="cd12915">
    <property type="entry name" value="PDC2_DGC_like"/>
    <property type="match status" value="1"/>
</dbReference>
<keyword evidence="6" id="KW-0812">Transmembrane</keyword>
<feature type="compositionally biased region" description="Basic and acidic residues" evidence="5">
    <location>
        <begin position="1"/>
        <end position="10"/>
    </location>
</feature>
<dbReference type="Gene3D" id="3.30.565.10">
    <property type="entry name" value="Histidine kinase-like ATPase, C-terminal domain"/>
    <property type="match status" value="1"/>
</dbReference>
<dbReference type="PANTHER" id="PTHR43065">
    <property type="entry name" value="SENSOR HISTIDINE KINASE"/>
    <property type="match status" value="1"/>
</dbReference>
<evidence type="ECO:0000256" key="3">
    <source>
        <dbReference type="ARBA" id="ARBA00022553"/>
    </source>
</evidence>
<keyword evidence="6" id="KW-0472">Membrane</keyword>
<dbReference type="Pfam" id="PF00072">
    <property type="entry name" value="Response_reg"/>
    <property type="match status" value="1"/>
</dbReference>
<evidence type="ECO:0000259" key="7">
    <source>
        <dbReference type="PROSITE" id="PS50109"/>
    </source>
</evidence>
<dbReference type="EC" id="2.7.13.3" evidence="2"/>
<evidence type="ECO:0000256" key="5">
    <source>
        <dbReference type="SAM" id="MobiDB-lite"/>
    </source>
</evidence>